<evidence type="ECO:0000313" key="1">
    <source>
        <dbReference type="EMBL" id="KAG2298487.1"/>
    </source>
</evidence>
<reference evidence="1 2" key="1">
    <citation type="submission" date="2020-02" db="EMBL/GenBank/DDBJ databases">
        <authorList>
            <person name="Ma Q."/>
            <person name="Huang Y."/>
            <person name="Song X."/>
            <person name="Pei D."/>
        </authorList>
    </citation>
    <scope>NUCLEOTIDE SEQUENCE [LARGE SCALE GENOMIC DNA]</scope>
    <source>
        <strain evidence="1">Sxm20200214</strain>
        <tissue evidence="1">Leaf</tissue>
    </source>
</reference>
<organism evidence="1 2">
    <name type="scientific">Brassica carinata</name>
    <name type="common">Ethiopian mustard</name>
    <name type="synonym">Abyssinian cabbage</name>
    <dbReference type="NCBI Taxonomy" id="52824"/>
    <lineage>
        <taxon>Eukaryota</taxon>
        <taxon>Viridiplantae</taxon>
        <taxon>Streptophyta</taxon>
        <taxon>Embryophyta</taxon>
        <taxon>Tracheophyta</taxon>
        <taxon>Spermatophyta</taxon>
        <taxon>Magnoliopsida</taxon>
        <taxon>eudicotyledons</taxon>
        <taxon>Gunneridae</taxon>
        <taxon>Pentapetalae</taxon>
        <taxon>rosids</taxon>
        <taxon>malvids</taxon>
        <taxon>Brassicales</taxon>
        <taxon>Brassicaceae</taxon>
        <taxon>Brassiceae</taxon>
        <taxon>Brassica</taxon>
    </lineage>
</organism>
<protein>
    <submittedName>
        <fullName evidence="1">Uncharacterized protein</fullName>
    </submittedName>
</protein>
<comment type="caution">
    <text evidence="1">The sequence shown here is derived from an EMBL/GenBank/DDBJ whole genome shotgun (WGS) entry which is preliminary data.</text>
</comment>
<dbReference type="Proteomes" id="UP000886595">
    <property type="component" value="Unassembled WGS sequence"/>
</dbReference>
<gene>
    <name evidence="1" type="ORF">Bca52824_034959</name>
</gene>
<dbReference type="AlphaFoldDB" id="A0A8X7V187"/>
<sequence>MEKQKKRQDLKSVNTYVMCWTSNLRLDTMSWISDSGRKKMQKASGYTEESRTDVNLVIKNKIMEEGSDSERKTCSSGISWWQLGSSFICEELVCGRKGKLKLEFLVLWTRRFSDSELSAHEKNQRSTGNQVCRRRKRCNHWKRSVIEDFMSGETYEELSLWLNRSDTGKAMWLEVSDDWLKKQFSFLKKLREKGTLEVYMGSFKTVNAHVELHGSLKLQGSCNIKRETSFGIWECSVIVVRSYVGNLLSSEEVANLVVQDHCKEGHIAVNSEKQRDSQSLMCRRS</sequence>
<dbReference type="EMBL" id="JAAMPC010000008">
    <property type="protein sequence ID" value="KAG2298487.1"/>
    <property type="molecule type" value="Genomic_DNA"/>
</dbReference>
<name>A0A8X7V187_BRACI</name>
<evidence type="ECO:0000313" key="2">
    <source>
        <dbReference type="Proteomes" id="UP000886595"/>
    </source>
</evidence>
<keyword evidence="2" id="KW-1185">Reference proteome</keyword>
<proteinExistence type="predicted"/>
<accession>A0A8X7V187</accession>